<dbReference type="GO" id="GO:0016787">
    <property type="term" value="F:hydrolase activity"/>
    <property type="evidence" value="ECO:0007669"/>
    <property type="project" value="UniProtKB-KW"/>
</dbReference>
<dbReference type="InterPro" id="IPR050547">
    <property type="entry name" value="DEAD_box_RNA_helicases"/>
</dbReference>
<keyword evidence="3" id="KW-0347">Helicase</keyword>
<dbReference type="GO" id="GO:0051607">
    <property type="term" value="P:defense response to virus"/>
    <property type="evidence" value="ECO:0007669"/>
    <property type="project" value="UniProtKB-KW"/>
</dbReference>
<dbReference type="InterPro" id="IPR027417">
    <property type="entry name" value="P-loop_NTPase"/>
</dbReference>
<feature type="domain" description="CRISPR-associated nuclease/helicase Cas3" evidence="6">
    <location>
        <begin position="187"/>
        <end position="293"/>
    </location>
</feature>
<evidence type="ECO:0000256" key="2">
    <source>
        <dbReference type="ARBA" id="ARBA00022801"/>
    </source>
</evidence>
<proteinExistence type="predicted"/>
<keyword evidence="4" id="KW-0067">ATP-binding</keyword>
<keyword evidence="1" id="KW-0547">Nucleotide-binding</keyword>
<dbReference type="PANTHER" id="PTHR47963:SF9">
    <property type="entry name" value="CRISPR-ASSOCIATED ENDONUCLEASE_HELICASE CAS3"/>
    <property type="match status" value="1"/>
</dbReference>
<evidence type="ECO:0000256" key="1">
    <source>
        <dbReference type="ARBA" id="ARBA00022741"/>
    </source>
</evidence>
<evidence type="ECO:0000313" key="7">
    <source>
        <dbReference type="EMBL" id="STS83248.1"/>
    </source>
</evidence>
<dbReference type="PANTHER" id="PTHR47963">
    <property type="entry name" value="DEAD-BOX ATP-DEPENDENT RNA HELICASE 47, MITOCHONDRIAL"/>
    <property type="match status" value="1"/>
</dbReference>
<dbReference type="GO" id="GO:0003723">
    <property type="term" value="F:RNA binding"/>
    <property type="evidence" value="ECO:0007669"/>
    <property type="project" value="TreeGrafter"/>
</dbReference>
<evidence type="ECO:0000256" key="3">
    <source>
        <dbReference type="ARBA" id="ARBA00022806"/>
    </source>
</evidence>
<dbReference type="InterPro" id="IPR006474">
    <property type="entry name" value="Helicase_Cas3_CRISPR-ass_core"/>
</dbReference>
<sequence>MRFCIRLSVLKPRNMPYFLHSGAWLMDTEMGEEGSPGGAWFNHRKRGLLAPFAVGTIDQALMAVMNVKHGFVRAYGLAGKVVILDEVHTYDLYTGTILNALVEFLRQIDCTVIILSATLSQTRRDALLQQSTTSEAYPLITAAPSAERERGLVEIGVPVTENTTVILHSCRKDESAREEALRRAELGQQVLWIENTIAEAQQTYLDLASRAVEAGCETGLLHSRLRPSTATGMSNAGSRFTAGGLAQRKQCGRILVGTQVLEQSLDIDADFLVSRFAPTDMLLQRLGRLWRHTDTPRHASAKAECWLLSPSLESALANPGSAFGMSAMVYSPYVLCRSLEVWQAIPSLSLPGDIRP</sequence>
<dbReference type="InterPro" id="IPR054712">
    <property type="entry name" value="Cas3-like_dom"/>
</dbReference>
<dbReference type="NCBIfam" id="TIGR01587">
    <property type="entry name" value="cas3_core"/>
    <property type="match status" value="1"/>
</dbReference>
<keyword evidence="2" id="KW-0378">Hydrolase</keyword>
<accession>A0A377TXG7</accession>
<dbReference type="GO" id="GO:0003724">
    <property type="term" value="F:RNA helicase activity"/>
    <property type="evidence" value="ECO:0007669"/>
    <property type="project" value="TreeGrafter"/>
</dbReference>
<keyword evidence="5" id="KW-0051">Antiviral defense</keyword>
<dbReference type="Gene3D" id="3.40.50.300">
    <property type="entry name" value="P-loop containing nucleotide triphosphate hydrolases"/>
    <property type="match status" value="2"/>
</dbReference>
<dbReference type="EMBL" id="UGKQ01000007">
    <property type="protein sequence ID" value="STS83248.1"/>
    <property type="molecule type" value="Genomic_DNA"/>
</dbReference>
<dbReference type="AlphaFoldDB" id="A0A377TXG7"/>
<protein>
    <submittedName>
        <fullName evidence="7">CRISPR-associated Cas3 family helicase</fullName>
    </submittedName>
</protein>
<organism evidence="7 8">
    <name type="scientific">Klebsiella pneumoniae</name>
    <dbReference type="NCBI Taxonomy" id="573"/>
    <lineage>
        <taxon>Bacteria</taxon>
        <taxon>Pseudomonadati</taxon>
        <taxon>Pseudomonadota</taxon>
        <taxon>Gammaproteobacteria</taxon>
        <taxon>Enterobacterales</taxon>
        <taxon>Enterobacteriaceae</taxon>
        <taxon>Klebsiella/Raoultella group</taxon>
        <taxon>Klebsiella</taxon>
        <taxon>Klebsiella pneumoniae complex</taxon>
    </lineage>
</organism>
<dbReference type="SUPFAM" id="SSF52540">
    <property type="entry name" value="P-loop containing nucleoside triphosphate hydrolases"/>
    <property type="match status" value="1"/>
</dbReference>
<reference evidence="7 8" key="1">
    <citation type="submission" date="2018-06" db="EMBL/GenBank/DDBJ databases">
        <authorList>
            <consortium name="Pathogen Informatics"/>
            <person name="Doyle S."/>
        </authorList>
    </citation>
    <scope>NUCLEOTIDE SEQUENCE [LARGE SCALE GENOMIC DNA]</scope>
    <source>
        <strain evidence="7 8">NCTC9140</strain>
    </source>
</reference>
<evidence type="ECO:0000256" key="5">
    <source>
        <dbReference type="ARBA" id="ARBA00023118"/>
    </source>
</evidence>
<dbReference type="Pfam" id="PF22590">
    <property type="entry name" value="Cas3-like_C_2"/>
    <property type="match status" value="1"/>
</dbReference>
<evidence type="ECO:0000259" key="6">
    <source>
        <dbReference type="Pfam" id="PF22590"/>
    </source>
</evidence>
<name>A0A377TXG7_KLEPN</name>
<gene>
    <name evidence="7" type="primary">cas3_2</name>
    <name evidence="7" type="ORF">NCTC9140_05007</name>
</gene>
<dbReference type="GO" id="GO:0005524">
    <property type="term" value="F:ATP binding"/>
    <property type="evidence" value="ECO:0007669"/>
    <property type="project" value="UniProtKB-KW"/>
</dbReference>
<evidence type="ECO:0000256" key="4">
    <source>
        <dbReference type="ARBA" id="ARBA00022840"/>
    </source>
</evidence>
<evidence type="ECO:0000313" key="8">
    <source>
        <dbReference type="Proteomes" id="UP000254938"/>
    </source>
</evidence>
<dbReference type="Proteomes" id="UP000254938">
    <property type="component" value="Unassembled WGS sequence"/>
</dbReference>